<accession>A0ABV6DVN0</accession>
<dbReference type="RefSeq" id="WP_377475095.1">
    <property type="nucleotide sequence ID" value="NZ_JBHLWN010000124.1"/>
</dbReference>
<reference evidence="2 3" key="1">
    <citation type="submission" date="2024-09" db="EMBL/GenBank/DDBJ databases">
        <authorList>
            <person name="Sun Q."/>
            <person name="Mori K."/>
        </authorList>
    </citation>
    <scope>NUCLEOTIDE SEQUENCE [LARGE SCALE GENOMIC DNA]</scope>
    <source>
        <strain evidence="2 3">CCM 7759</strain>
    </source>
</reference>
<keyword evidence="2" id="KW-0489">Methyltransferase</keyword>
<keyword evidence="2" id="KW-0808">Transferase</keyword>
<feature type="domain" description="Methyltransferase" evidence="1">
    <location>
        <begin position="40"/>
        <end position="142"/>
    </location>
</feature>
<dbReference type="InterPro" id="IPR050508">
    <property type="entry name" value="Methyltransf_Superfamily"/>
</dbReference>
<dbReference type="GO" id="GO:0008168">
    <property type="term" value="F:methyltransferase activity"/>
    <property type="evidence" value="ECO:0007669"/>
    <property type="project" value="UniProtKB-KW"/>
</dbReference>
<dbReference type="EMBL" id="JBHLWN010000124">
    <property type="protein sequence ID" value="MFC0216679.1"/>
    <property type="molecule type" value="Genomic_DNA"/>
</dbReference>
<proteinExistence type="predicted"/>
<gene>
    <name evidence="2" type="ORF">ACFFK0_30220</name>
</gene>
<dbReference type="Pfam" id="PF13649">
    <property type="entry name" value="Methyltransf_25"/>
    <property type="match status" value="1"/>
</dbReference>
<sequence>MPNHTHIYEREAGKYDELVSKQPDVSMALQSLCSIAGKEVIELGAGAGRLTVPLARLARTVAAFDASDAMLRLAAAKLRQEGLANWTVQTADHRAIPAETGSADVLVAGWTIGYIANSTVPSGMQNLAAVMSEVQRVLRPGGTALIIETLGTGVAEPAPPDFLTAYYEELERTYGYRRHPIRTDYRFDDAAQAAELIRFFFGEELGAHVAARRLTVVPECAGIWIRVY</sequence>
<organism evidence="2 3">
    <name type="scientific">Paenibacillus chartarius</name>
    <dbReference type="NCBI Taxonomy" id="747481"/>
    <lineage>
        <taxon>Bacteria</taxon>
        <taxon>Bacillati</taxon>
        <taxon>Bacillota</taxon>
        <taxon>Bacilli</taxon>
        <taxon>Bacillales</taxon>
        <taxon>Paenibacillaceae</taxon>
        <taxon>Paenibacillus</taxon>
    </lineage>
</organism>
<dbReference type="PANTHER" id="PTHR42912">
    <property type="entry name" value="METHYLTRANSFERASE"/>
    <property type="match status" value="1"/>
</dbReference>
<evidence type="ECO:0000313" key="2">
    <source>
        <dbReference type="EMBL" id="MFC0216679.1"/>
    </source>
</evidence>
<dbReference type="CDD" id="cd02440">
    <property type="entry name" value="AdoMet_MTases"/>
    <property type="match status" value="1"/>
</dbReference>
<keyword evidence="3" id="KW-1185">Reference proteome</keyword>
<dbReference type="EC" id="2.1.1.-" evidence="2"/>
<dbReference type="Gene3D" id="3.40.50.150">
    <property type="entry name" value="Vaccinia Virus protein VP39"/>
    <property type="match status" value="1"/>
</dbReference>
<comment type="caution">
    <text evidence="2">The sequence shown here is derived from an EMBL/GenBank/DDBJ whole genome shotgun (WGS) entry which is preliminary data.</text>
</comment>
<dbReference type="GO" id="GO:0032259">
    <property type="term" value="P:methylation"/>
    <property type="evidence" value="ECO:0007669"/>
    <property type="project" value="UniProtKB-KW"/>
</dbReference>
<dbReference type="InterPro" id="IPR041698">
    <property type="entry name" value="Methyltransf_25"/>
</dbReference>
<evidence type="ECO:0000259" key="1">
    <source>
        <dbReference type="Pfam" id="PF13649"/>
    </source>
</evidence>
<dbReference type="SUPFAM" id="SSF53335">
    <property type="entry name" value="S-adenosyl-L-methionine-dependent methyltransferases"/>
    <property type="match status" value="1"/>
</dbReference>
<dbReference type="Proteomes" id="UP001589776">
    <property type="component" value="Unassembled WGS sequence"/>
</dbReference>
<dbReference type="PANTHER" id="PTHR42912:SF93">
    <property type="entry name" value="N6-ADENOSINE-METHYLTRANSFERASE TMT1A"/>
    <property type="match status" value="1"/>
</dbReference>
<dbReference type="InterPro" id="IPR029063">
    <property type="entry name" value="SAM-dependent_MTases_sf"/>
</dbReference>
<evidence type="ECO:0000313" key="3">
    <source>
        <dbReference type="Proteomes" id="UP001589776"/>
    </source>
</evidence>
<protein>
    <submittedName>
        <fullName evidence="2">Class I SAM-dependent methyltransferase</fullName>
        <ecNumber evidence="2">2.1.1.-</ecNumber>
    </submittedName>
</protein>
<name>A0ABV6DVN0_9BACL</name>